<gene>
    <name evidence="2" type="ORF">BFN67_12565</name>
</gene>
<dbReference type="InterPro" id="IPR036388">
    <property type="entry name" value="WH-like_DNA-bd_sf"/>
</dbReference>
<protein>
    <submittedName>
        <fullName evidence="2">Insertion sequence protein</fullName>
    </submittedName>
</protein>
<keyword evidence="3" id="KW-1185">Reference proteome</keyword>
<comment type="caution">
    <text evidence="2">The sequence shown here is derived from an EMBL/GenBank/DDBJ whole genome shotgun (WGS) entry which is preliminary data.</text>
</comment>
<reference evidence="2 3" key="1">
    <citation type="journal article" date="2016" name="Int. J. Syst. Evol. Microbiol.">
        <title>Pseudaminobacter manganicus sp. nov., isolated from sludge of a manganese mine.</title>
        <authorList>
            <person name="Li J."/>
            <person name="Huang J."/>
            <person name="Liao S."/>
            <person name="Wang G."/>
        </authorList>
    </citation>
    <scope>NUCLEOTIDE SEQUENCE [LARGE SCALE GENOMIC DNA]</scope>
    <source>
        <strain evidence="2 3">JH-7</strain>
    </source>
</reference>
<dbReference type="GO" id="GO:0004803">
    <property type="term" value="F:transposase activity"/>
    <property type="evidence" value="ECO:0007669"/>
    <property type="project" value="InterPro"/>
</dbReference>
<evidence type="ECO:0000313" key="3">
    <source>
        <dbReference type="Proteomes" id="UP000191905"/>
    </source>
</evidence>
<dbReference type="SUPFAM" id="SSF48295">
    <property type="entry name" value="TrpR-like"/>
    <property type="match status" value="1"/>
</dbReference>
<dbReference type="RefSeq" id="WP_080918482.1">
    <property type="nucleotide sequence ID" value="NZ_MDET01000005.1"/>
</dbReference>
<dbReference type="PANTHER" id="PTHR37936">
    <property type="entry name" value="TRANSPOSASE INSC FOR INSERTION ELEMENT IS2A-RELATED"/>
    <property type="match status" value="1"/>
</dbReference>
<sequence>MTISEFTLKSSDLEPVRRFEVFTGSGRRREWSPEDKARIVAESYATDETVCAVARRYALSPQQLFAWRRAARQPAAERTAVPESLFVPAVVAAPIPDPAAKRSPIRKRKAARAAGVIELEIDGVAMRVGRGADSKTVAAVIRALKATT</sequence>
<evidence type="ECO:0000313" key="2">
    <source>
        <dbReference type="EMBL" id="OQM76736.1"/>
    </source>
</evidence>
<dbReference type="AlphaFoldDB" id="A0A1V8RU54"/>
<dbReference type="InterPro" id="IPR010921">
    <property type="entry name" value="Trp_repressor/repl_initiator"/>
</dbReference>
<organism evidence="2 3">
    <name type="scientific">Manganibacter manganicus</name>
    <dbReference type="NCBI Taxonomy" id="1873176"/>
    <lineage>
        <taxon>Bacteria</taxon>
        <taxon>Pseudomonadati</taxon>
        <taxon>Pseudomonadota</taxon>
        <taxon>Alphaproteobacteria</taxon>
        <taxon>Hyphomicrobiales</taxon>
        <taxon>Phyllobacteriaceae</taxon>
        <taxon>Manganibacter</taxon>
    </lineage>
</organism>
<dbReference type="PANTHER" id="PTHR37936:SF3">
    <property type="entry name" value="TRANSPOSASE INSC FOR INSERTION ELEMENT IS2A-RELATED"/>
    <property type="match status" value="1"/>
</dbReference>
<dbReference type="NCBIfam" id="NF047595">
    <property type="entry name" value="IS66_ISRel24_TnpA"/>
    <property type="match status" value="1"/>
</dbReference>
<dbReference type="EMBL" id="MDET01000005">
    <property type="protein sequence ID" value="OQM76736.1"/>
    <property type="molecule type" value="Genomic_DNA"/>
</dbReference>
<dbReference type="GO" id="GO:0043565">
    <property type="term" value="F:sequence-specific DNA binding"/>
    <property type="evidence" value="ECO:0007669"/>
    <property type="project" value="InterPro"/>
</dbReference>
<evidence type="ECO:0000256" key="1">
    <source>
        <dbReference type="ARBA" id="ARBA00009964"/>
    </source>
</evidence>
<comment type="similarity">
    <text evidence="1">Belongs to the transposase 8 family.</text>
</comment>
<dbReference type="Proteomes" id="UP000191905">
    <property type="component" value="Unassembled WGS sequence"/>
</dbReference>
<dbReference type="Gene3D" id="1.10.10.10">
    <property type="entry name" value="Winged helix-like DNA-binding domain superfamily/Winged helix DNA-binding domain"/>
    <property type="match status" value="1"/>
</dbReference>
<name>A0A1V8RU54_9HYPH</name>
<dbReference type="STRING" id="1873176.BFN67_12565"/>
<accession>A0A1V8RU54</accession>
<dbReference type="Pfam" id="PF01527">
    <property type="entry name" value="HTH_Tnp_1"/>
    <property type="match status" value="1"/>
</dbReference>
<dbReference type="OrthoDB" id="7476756at2"/>
<dbReference type="GO" id="GO:0006313">
    <property type="term" value="P:DNA transposition"/>
    <property type="evidence" value="ECO:0007669"/>
    <property type="project" value="InterPro"/>
</dbReference>
<proteinExistence type="inferred from homology"/>
<dbReference type="InterPro" id="IPR002514">
    <property type="entry name" value="Transposase_8"/>
</dbReference>